<dbReference type="InterPro" id="IPR033479">
    <property type="entry name" value="dCache_1"/>
</dbReference>
<feature type="transmembrane region" description="Helical" evidence="14">
    <location>
        <begin position="293"/>
        <end position="313"/>
    </location>
</feature>
<dbReference type="PANTHER" id="PTHR34220">
    <property type="entry name" value="SENSOR HISTIDINE KINASE YPDA"/>
    <property type="match status" value="1"/>
</dbReference>
<evidence type="ECO:0000256" key="12">
    <source>
        <dbReference type="ARBA" id="ARBA00023012"/>
    </source>
</evidence>
<dbReference type="SUPFAM" id="SSF55874">
    <property type="entry name" value="ATPase domain of HSP90 chaperone/DNA topoisomerase II/histidine kinase"/>
    <property type="match status" value="1"/>
</dbReference>
<dbReference type="Pfam" id="PF06580">
    <property type="entry name" value="His_kinase"/>
    <property type="match status" value="1"/>
</dbReference>
<dbReference type="EMBL" id="LVJH01000022">
    <property type="protein sequence ID" value="OAB42299.1"/>
    <property type="molecule type" value="Genomic_DNA"/>
</dbReference>
<evidence type="ECO:0000256" key="14">
    <source>
        <dbReference type="SAM" id="Phobius"/>
    </source>
</evidence>
<keyword evidence="5" id="KW-0597">Phosphoprotein</keyword>
<gene>
    <name evidence="17" type="ORF">PGLA_13450</name>
</gene>
<keyword evidence="7 14" id="KW-0812">Transmembrane</keyword>
<dbReference type="InterPro" id="IPR003594">
    <property type="entry name" value="HATPase_dom"/>
</dbReference>
<dbReference type="PROSITE" id="PS50885">
    <property type="entry name" value="HAMP"/>
    <property type="match status" value="1"/>
</dbReference>
<dbReference type="STRING" id="494026.PGLA_13450"/>
<dbReference type="SUPFAM" id="SSF158472">
    <property type="entry name" value="HAMP domain-like"/>
    <property type="match status" value="1"/>
</dbReference>
<dbReference type="CDD" id="cd06225">
    <property type="entry name" value="HAMP"/>
    <property type="match status" value="1"/>
</dbReference>
<evidence type="ECO:0000256" key="9">
    <source>
        <dbReference type="ARBA" id="ARBA00022777"/>
    </source>
</evidence>
<keyword evidence="12" id="KW-0902">Two-component regulatory system</keyword>
<dbReference type="SMART" id="SM00304">
    <property type="entry name" value="HAMP"/>
    <property type="match status" value="1"/>
</dbReference>
<dbReference type="Pfam" id="PF02518">
    <property type="entry name" value="HATPase_c"/>
    <property type="match status" value="1"/>
</dbReference>
<evidence type="ECO:0000256" key="1">
    <source>
        <dbReference type="ARBA" id="ARBA00000085"/>
    </source>
</evidence>
<dbReference type="InterPro" id="IPR004358">
    <property type="entry name" value="Sig_transdc_His_kin-like_C"/>
</dbReference>
<name>A0A168KPI8_9BACL</name>
<dbReference type="InterPro" id="IPR005467">
    <property type="entry name" value="His_kinase_dom"/>
</dbReference>
<dbReference type="RefSeq" id="WP_068533494.1">
    <property type="nucleotide sequence ID" value="NZ_LVJH01000022.1"/>
</dbReference>
<evidence type="ECO:0000256" key="11">
    <source>
        <dbReference type="ARBA" id="ARBA00022989"/>
    </source>
</evidence>
<dbReference type="InterPro" id="IPR050640">
    <property type="entry name" value="Bact_2-comp_sensor_kinase"/>
</dbReference>
<keyword evidence="13 14" id="KW-0472">Membrane</keyword>
<keyword evidence="18" id="KW-1185">Reference proteome</keyword>
<evidence type="ECO:0000259" key="15">
    <source>
        <dbReference type="PROSITE" id="PS50109"/>
    </source>
</evidence>
<dbReference type="OrthoDB" id="9776552at2"/>
<comment type="catalytic activity">
    <reaction evidence="1">
        <text>ATP + protein L-histidine = ADP + protein N-phospho-L-histidine.</text>
        <dbReference type="EC" id="2.7.13.3"/>
    </reaction>
</comment>
<evidence type="ECO:0000256" key="10">
    <source>
        <dbReference type="ARBA" id="ARBA00022840"/>
    </source>
</evidence>
<dbReference type="InterPro" id="IPR003660">
    <property type="entry name" value="HAMP_dom"/>
</dbReference>
<evidence type="ECO:0000256" key="6">
    <source>
        <dbReference type="ARBA" id="ARBA00022679"/>
    </source>
</evidence>
<evidence type="ECO:0000313" key="18">
    <source>
        <dbReference type="Proteomes" id="UP000076967"/>
    </source>
</evidence>
<reference evidence="17 18" key="1">
    <citation type="submission" date="2016-03" db="EMBL/GenBank/DDBJ databases">
        <title>Draft genome sequence of Paenibacillus glacialis DSM 22343.</title>
        <authorList>
            <person name="Shin S.-K."/>
            <person name="Yi H."/>
        </authorList>
    </citation>
    <scope>NUCLEOTIDE SEQUENCE [LARGE SCALE GENOMIC DNA]</scope>
    <source>
        <strain evidence="17 18">DSM 22343</strain>
    </source>
</reference>
<protein>
    <recommendedName>
        <fullName evidence="3">histidine kinase</fullName>
        <ecNumber evidence="3">2.7.13.3</ecNumber>
    </recommendedName>
</protein>
<keyword evidence="10" id="KW-0067">ATP-binding</keyword>
<dbReference type="PROSITE" id="PS50109">
    <property type="entry name" value="HIS_KIN"/>
    <property type="match status" value="1"/>
</dbReference>
<evidence type="ECO:0000256" key="13">
    <source>
        <dbReference type="ARBA" id="ARBA00023136"/>
    </source>
</evidence>
<dbReference type="PRINTS" id="PR00344">
    <property type="entry name" value="BCTRLSENSOR"/>
</dbReference>
<evidence type="ECO:0000256" key="3">
    <source>
        <dbReference type="ARBA" id="ARBA00012438"/>
    </source>
</evidence>
<organism evidence="17 18">
    <name type="scientific">Paenibacillus glacialis</name>
    <dbReference type="NCBI Taxonomy" id="494026"/>
    <lineage>
        <taxon>Bacteria</taxon>
        <taxon>Bacillati</taxon>
        <taxon>Bacillota</taxon>
        <taxon>Bacilli</taxon>
        <taxon>Bacillales</taxon>
        <taxon>Paenibacillaceae</taxon>
        <taxon>Paenibacillus</taxon>
    </lineage>
</organism>
<comment type="subcellular location">
    <subcellularLocation>
        <location evidence="2">Cell membrane</location>
        <topology evidence="2">Multi-pass membrane protein</topology>
    </subcellularLocation>
</comment>
<sequence>MARGFRSIHSRLFLLFLTCMTAILIIVSFLYYSRSLDIIHSKISDIAQKNISQTAGLFDLMLEGYNSVTKSLNGNYELTRLLQETSSNPAVSVINERSITNIIGATYFSRKEIVGIHIITNAGKVYSYERQFGGVININYEQTEWYLKLKASSGNMVWLGFYPGSLVNKMQQDTVFVFGRQLYDLTDYKSIGMIIIETDPAPITEALSNVSISPGTRAFITGKDDHVIASKGQQEAKWPVFTELPKPSKAHEIMVDDESDQLIVAAKTLLADWTIYGITPKSDLNAEINQTRLYLAIVVLVLIVVSTALASLVSKTIASPLKLLIREMKKVELGNFSGSVNVNSFDEINSLVSSFNRMVHRMDELIDRIKLSSVSEKNAQLQALQSQVNPHFLYNTLDMIYWMLDEKENERLSRVVLSLSQMFRYSSNWGEASQTTLGQELEQIRHYLTIIETRLDNRLETEIEVSEQWLDVILPKVTIQPIIENAVKYGLEPLGIPCKLQVSAEQHNHELHIRITDHGMGMEEETLRQVRASLEMNSTLAIEPLNQARRGIGLHNVHARINMMFGEAYGIHVESQKGQGTTVIVVIPIPLQGGAWR</sequence>
<evidence type="ECO:0000256" key="2">
    <source>
        <dbReference type="ARBA" id="ARBA00004651"/>
    </source>
</evidence>
<evidence type="ECO:0000256" key="7">
    <source>
        <dbReference type="ARBA" id="ARBA00022692"/>
    </source>
</evidence>
<evidence type="ECO:0000256" key="8">
    <source>
        <dbReference type="ARBA" id="ARBA00022741"/>
    </source>
</evidence>
<keyword evidence="8" id="KW-0547">Nucleotide-binding</keyword>
<dbReference type="GO" id="GO:0005886">
    <property type="term" value="C:plasma membrane"/>
    <property type="evidence" value="ECO:0007669"/>
    <property type="project" value="UniProtKB-SubCell"/>
</dbReference>
<evidence type="ECO:0000256" key="4">
    <source>
        <dbReference type="ARBA" id="ARBA00022475"/>
    </source>
</evidence>
<dbReference type="AlphaFoldDB" id="A0A168KPI8"/>
<dbReference type="EC" id="2.7.13.3" evidence="3"/>
<keyword evidence="6" id="KW-0808">Transferase</keyword>
<comment type="caution">
    <text evidence="17">The sequence shown here is derived from an EMBL/GenBank/DDBJ whole genome shotgun (WGS) entry which is preliminary data.</text>
</comment>
<dbReference type="InterPro" id="IPR036890">
    <property type="entry name" value="HATPase_C_sf"/>
</dbReference>
<evidence type="ECO:0000313" key="17">
    <source>
        <dbReference type="EMBL" id="OAB42299.1"/>
    </source>
</evidence>
<dbReference type="SMART" id="SM00387">
    <property type="entry name" value="HATPase_c"/>
    <property type="match status" value="1"/>
</dbReference>
<dbReference type="GO" id="GO:0000155">
    <property type="term" value="F:phosphorelay sensor kinase activity"/>
    <property type="evidence" value="ECO:0007669"/>
    <property type="project" value="InterPro"/>
</dbReference>
<evidence type="ECO:0000259" key="16">
    <source>
        <dbReference type="PROSITE" id="PS50885"/>
    </source>
</evidence>
<dbReference type="Pfam" id="PF00672">
    <property type="entry name" value="HAMP"/>
    <property type="match status" value="1"/>
</dbReference>
<dbReference type="Gene3D" id="6.10.340.10">
    <property type="match status" value="1"/>
</dbReference>
<proteinExistence type="predicted"/>
<dbReference type="InterPro" id="IPR010559">
    <property type="entry name" value="Sig_transdc_His_kin_internal"/>
</dbReference>
<keyword evidence="11 14" id="KW-1133">Transmembrane helix</keyword>
<dbReference type="Gene3D" id="3.30.565.10">
    <property type="entry name" value="Histidine kinase-like ATPase, C-terminal domain"/>
    <property type="match status" value="1"/>
</dbReference>
<dbReference type="Pfam" id="PF02743">
    <property type="entry name" value="dCache_1"/>
    <property type="match status" value="1"/>
</dbReference>
<dbReference type="PANTHER" id="PTHR34220:SF7">
    <property type="entry name" value="SENSOR HISTIDINE KINASE YPDA"/>
    <property type="match status" value="1"/>
</dbReference>
<feature type="domain" description="Histidine kinase" evidence="15">
    <location>
        <begin position="479"/>
        <end position="591"/>
    </location>
</feature>
<keyword evidence="4" id="KW-1003">Cell membrane</keyword>
<feature type="domain" description="HAMP" evidence="16">
    <location>
        <begin position="315"/>
        <end position="367"/>
    </location>
</feature>
<dbReference type="GO" id="GO:0005524">
    <property type="term" value="F:ATP binding"/>
    <property type="evidence" value="ECO:0007669"/>
    <property type="project" value="UniProtKB-KW"/>
</dbReference>
<dbReference type="Proteomes" id="UP000076967">
    <property type="component" value="Unassembled WGS sequence"/>
</dbReference>
<accession>A0A168KPI8</accession>
<keyword evidence="9 17" id="KW-0418">Kinase</keyword>
<feature type="transmembrane region" description="Helical" evidence="14">
    <location>
        <begin position="12"/>
        <end position="32"/>
    </location>
</feature>
<evidence type="ECO:0000256" key="5">
    <source>
        <dbReference type="ARBA" id="ARBA00022553"/>
    </source>
</evidence>